<dbReference type="PANTHER" id="PTHR45648">
    <property type="entry name" value="GDSL LIPASE/ACYLHYDROLASE FAMILY PROTEIN (AFU_ORTHOLOGUE AFUA_4G14700)"/>
    <property type="match status" value="1"/>
</dbReference>
<dbReference type="Gene3D" id="3.40.50.1110">
    <property type="entry name" value="SGNH hydrolase"/>
    <property type="match status" value="1"/>
</dbReference>
<dbReference type="InterPro" id="IPR035669">
    <property type="entry name" value="SGNH_plant_lipase-like"/>
</dbReference>
<dbReference type="PANTHER" id="PTHR45648:SF106">
    <property type="entry name" value="ANTHER-SPECIFIC PROLINE-RICH PROTEIN APG"/>
    <property type="match status" value="1"/>
</dbReference>
<sequence length="369" mass="39867">MLLLVARKMGNKAFFLSFLIGFALILSLEFASAQMVPAIFVFGDSLVDVGNNNKLPVSVAKANFPHNGIDFPTKKATGRFSNGKNAADFLAQKVGLPTSPAYLSVSRKSTSSFMTGASFASGGAGIFNGTDRTLGQSIPLTKQVGYYESVYDNLIQQQGLSGAQKSLSKSLFAIVIGSNDILDYSGSSDLQKESTPQQYVDSMVLTLKGLLKRLHASGARKFVFAGIGPIGCIPAQRIKNQTDHGCNEGSNLMAVSYNKGLNSMLRELKSNLTAISYSYFDTYSLLLNIIQNPATYGFAEAEAACCGRGKLNAQIPCLPVAKYCPRRKDHVFWDLYHPTEATAAILVDAIFDGPKQYAFPMNVRQLVTV</sequence>
<organism evidence="4">
    <name type="scientific">Salix viminalis</name>
    <name type="common">Common osier</name>
    <name type="synonym">Basket willow</name>
    <dbReference type="NCBI Taxonomy" id="40686"/>
    <lineage>
        <taxon>Eukaryota</taxon>
        <taxon>Viridiplantae</taxon>
        <taxon>Streptophyta</taxon>
        <taxon>Embryophyta</taxon>
        <taxon>Tracheophyta</taxon>
        <taxon>Spermatophyta</taxon>
        <taxon>Magnoliopsida</taxon>
        <taxon>eudicotyledons</taxon>
        <taxon>Gunneridae</taxon>
        <taxon>Pentapetalae</taxon>
        <taxon>rosids</taxon>
        <taxon>fabids</taxon>
        <taxon>Malpighiales</taxon>
        <taxon>Salicaceae</taxon>
        <taxon>Saliceae</taxon>
        <taxon>Salix</taxon>
    </lineage>
</organism>
<keyword evidence="2" id="KW-0378">Hydrolase</keyword>
<proteinExistence type="inferred from homology"/>
<dbReference type="Pfam" id="PF00657">
    <property type="entry name" value="Lipase_GDSL"/>
    <property type="match status" value="1"/>
</dbReference>
<keyword evidence="3" id="KW-0443">Lipid metabolism</keyword>
<dbReference type="EMBL" id="CAADRP010000435">
    <property type="protein sequence ID" value="VFU28113.1"/>
    <property type="molecule type" value="Genomic_DNA"/>
</dbReference>
<dbReference type="CDD" id="cd01837">
    <property type="entry name" value="SGNH_plant_lipase_like"/>
    <property type="match status" value="1"/>
</dbReference>
<dbReference type="InterPro" id="IPR001087">
    <property type="entry name" value="GDSL"/>
</dbReference>
<accession>A0A6N2KSQ6</accession>
<evidence type="ECO:0000256" key="3">
    <source>
        <dbReference type="ARBA" id="ARBA00022963"/>
    </source>
</evidence>
<evidence type="ECO:0008006" key="5">
    <source>
        <dbReference type="Google" id="ProtNLM"/>
    </source>
</evidence>
<dbReference type="InterPro" id="IPR051058">
    <property type="entry name" value="GDSL_Est/Lipase"/>
</dbReference>
<name>A0A6N2KSQ6_SALVM</name>
<comment type="similarity">
    <text evidence="1">Belongs to the 'GDSL' lipolytic enzyme family.</text>
</comment>
<gene>
    <name evidence="4" type="ORF">SVIM_LOCUS91247</name>
</gene>
<dbReference type="GO" id="GO:0016042">
    <property type="term" value="P:lipid catabolic process"/>
    <property type="evidence" value="ECO:0007669"/>
    <property type="project" value="UniProtKB-KW"/>
</dbReference>
<evidence type="ECO:0000313" key="4">
    <source>
        <dbReference type="EMBL" id="VFU28113.1"/>
    </source>
</evidence>
<reference evidence="4" key="1">
    <citation type="submission" date="2019-03" db="EMBL/GenBank/DDBJ databases">
        <authorList>
            <person name="Mank J."/>
            <person name="Almeida P."/>
        </authorList>
    </citation>
    <scope>NUCLEOTIDE SEQUENCE</scope>
    <source>
        <strain evidence="4">78183</strain>
    </source>
</reference>
<keyword evidence="3" id="KW-0442">Lipid degradation</keyword>
<protein>
    <recommendedName>
        <fullName evidence="5">GDSL esterase/lipase</fullName>
    </recommendedName>
</protein>
<dbReference type="GO" id="GO:0016788">
    <property type="term" value="F:hydrolase activity, acting on ester bonds"/>
    <property type="evidence" value="ECO:0007669"/>
    <property type="project" value="InterPro"/>
</dbReference>
<evidence type="ECO:0000256" key="2">
    <source>
        <dbReference type="ARBA" id="ARBA00022801"/>
    </source>
</evidence>
<dbReference type="SUPFAM" id="SSF52266">
    <property type="entry name" value="SGNH hydrolase"/>
    <property type="match status" value="1"/>
</dbReference>
<evidence type="ECO:0000256" key="1">
    <source>
        <dbReference type="ARBA" id="ARBA00008668"/>
    </source>
</evidence>
<dbReference type="InterPro" id="IPR036514">
    <property type="entry name" value="SGNH_hydro_sf"/>
</dbReference>
<dbReference type="AlphaFoldDB" id="A0A6N2KSQ6"/>